<evidence type="ECO:0000256" key="4">
    <source>
        <dbReference type="PROSITE-ProRule" id="PRU00221"/>
    </source>
</evidence>
<dbReference type="Pfam" id="PF17034">
    <property type="entry name" value="zinc_ribbon_16"/>
    <property type="match status" value="1"/>
</dbReference>
<evidence type="ECO:0000259" key="6">
    <source>
        <dbReference type="Pfam" id="PF17034"/>
    </source>
</evidence>
<feature type="region of interest" description="Disordered" evidence="5">
    <location>
        <begin position="432"/>
        <end position="471"/>
    </location>
</feature>
<evidence type="ECO:0000256" key="3">
    <source>
        <dbReference type="ARBA" id="ARBA00022737"/>
    </source>
</evidence>
<dbReference type="Gene3D" id="2.130.10.10">
    <property type="entry name" value="YVTN repeat-like/Quinoprotein amine dehydrogenase"/>
    <property type="match status" value="1"/>
</dbReference>
<feature type="domain" description="MIOS-like alpha-solenoid" evidence="7">
    <location>
        <begin position="245"/>
        <end position="432"/>
    </location>
</feature>
<dbReference type="SMART" id="SM00320">
    <property type="entry name" value="WD40"/>
    <property type="match status" value="4"/>
</dbReference>
<dbReference type="CDD" id="cd16691">
    <property type="entry name" value="mRING-H2-C3H3C2_Mio"/>
    <property type="match status" value="1"/>
</dbReference>
<evidence type="ECO:0000259" key="7">
    <source>
        <dbReference type="Pfam" id="PF21719"/>
    </source>
</evidence>
<keyword evidence="3" id="KW-0677">Repeat</keyword>
<sequence>MSFRIKQQTIQTGNTEVVTRPLYEMPTESVNSVTWMPSTPLTLLVGTSYKYIRVFDFREYTNAKNLKQTHHFQAHNRSVYGLQFNPNDKNYFMSYSDDNSVKVWDMRRIAPVKEFTVGNMEKESSTSATKPINHVEWSPNQNNCLCVLAKSSIKLWDLSDSANKSLQYKISPYKTVYLSDDNVTSFSFHPTVPNCVLIASNIGVVRQLFITDHVKYSLSPLGCISSNVKESLIESNLLVDCSVLMRTRAKNQIGIDIDKNLEISIKLNDTPSTFVWSWFSKLRQLNENMDKKRNEYEYVGITSLFNSSSLPYKPIPILPSNEKNNIMPSIKTYSSPSRTLMLQICGWNDHASQVSFRSIAIAIFNLELKKATLLLTQMNQDMINYKFLAYALSGYSEDRRFEFRQVFESLTNIDPYLKAALGFLSYGGSNHQSQSQSTSTTTNNQSSSNNATNQLLPPSSTSSSPELDDHEDLDHLDLHHHSLSCVLQEHSISLNDRIAFASIYLNDDDLNKYLYDMTEKYTKNGSLEGILLTGIDQSGIQLMQSYVDRTGDVQLASLTMKQQQQPSPSPSPSPPSCSSLADKWLEEYRDLLDRWQMFEERALLDCSIANRLHEHNDNTLTIPKSAMVSVKCAFCDQALVHHALLSSRGGRMSTFTSRYGNFATRPKATGCPNCRKPLPKCAVCLMSFGSPSQSLGGTKSENEYGALDYCFSWCTKCKHGGHVNHLMQWFEKHQECSVSDCHCKCNTHK</sequence>
<evidence type="ECO:0000256" key="1">
    <source>
        <dbReference type="ARBA" id="ARBA00009713"/>
    </source>
</evidence>
<keyword evidence="9" id="KW-1185">Reference proteome</keyword>
<feature type="compositionally biased region" description="Low complexity" evidence="5">
    <location>
        <begin position="432"/>
        <end position="465"/>
    </location>
</feature>
<comment type="caution">
    <text evidence="8">The sequence shown here is derived from an EMBL/GenBank/DDBJ whole genome shotgun (WGS) entry which is preliminary data.</text>
</comment>
<dbReference type="GO" id="GO:0005737">
    <property type="term" value="C:cytoplasm"/>
    <property type="evidence" value="ECO:0007669"/>
    <property type="project" value="TreeGrafter"/>
</dbReference>
<feature type="domain" description="GATOR2 complex protein MIO zinc-ribbon like" evidence="6">
    <location>
        <begin position="632"/>
        <end position="747"/>
    </location>
</feature>
<reference evidence="8 9" key="1">
    <citation type="submission" date="2024-03" db="EMBL/GenBank/DDBJ databases">
        <title>The Acrasis kona genome and developmental transcriptomes reveal deep origins of eukaryotic multicellular pathways.</title>
        <authorList>
            <person name="Sheikh S."/>
            <person name="Fu C.-J."/>
            <person name="Brown M.W."/>
            <person name="Baldauf S.L."/>
        </authorList>
    </citation>
    <scope>NUCLEOTIDE SEQUENCE [LARGE SCALE GENOMIC DNA]</scope>
    <source>
        <strain evidence="8 9">ATCC MYA-3509</strain>
    </source>
</reference>
<dbReference type="Pfam" id="PF21720">
    <property type="entry name" value="MIOS_WD40"/>
    <property type="match status" value="1"/>
</dbReference>
<gene>
    <name evidence="8" type="ORF">AKO1_002203</name>
</gene>
<feature type="repeat" description="WD" evidence="4">
    <location>
        <begin position="72"/>
        <end position="114"/>
    </location>
</feature>
<evidence type="ECO:0000256" key="5">
    <source>
        <dbReference type="SAM" id="MobiDB-lite"/>
    </source>
</evidence>
<dbReference type="PROSITE" id="PS50082">
    <property type="entry name" value="WD_REPEATS_2"/>
    <property type="match status" value="1"/>
</dbReference>
<dbReference type="SUPFAM" id="SSF50978">
    <property type="entry name" value="WD40 repeat-like"/>
    <property type="match status" value="1"/>
</dbReference>
<dbReference type="InterPro" id="IPR037593">
    <property type="entry name" value="MIOS/Sea4"/>
</dbReference>
<dbReference type="PROSITE" id="PS50294">
    <property type="entry name" value="WD_REPEATS_REGION"/>
    <property type="match status" value="1"/>
</dbReference>
<dbReference type="PANTHER" id="PTHR16453">
    <property type="entry name" value="WD40 DOMAIN-CONTAINING PROTEIN MIO FAMILY MEMBER"/>
    <property type="match status" value="1"/>
</dbReference>
<dbReference type="InterPro" id="IPR049092">
    <property type="entry name" value="MIOS_a-sol"/>
</dbReference>
<protein>
    <submittedName>
        <fullName evidence="8">GATOR complex protein MIOS</fullName>
    </submittedName>
</protein>
<evidence type="ECO:0000256" key="2">
    <source>
        <dbReference type="ARBA" id="ARBA00022574"/>
    </source>
</evidence>
<keyword evidence="2 4" id="KW-0853">WD repeat</keyword>
<dbReference type="EMBL" id="JAOPGA020001568">
    <property type="protein sequence ID" value="KAL0489553.1"/>
    <property type="molecule type" value="Genomic_DNA"/>
</dbReference>
<dbReference type="Proteomes" id="UP001431209">
    <property type="component" value="Unassembled WGS sequence"/>
</dbReference>
<dbReference type="InterPro" id="IPR001680">
    <property type="entry name" value="WD40_rpt"/>
</dbReference>
<dbReference type="PANTHER" id="PTHR16453:SF9">
    <property type="entry name" value="GATOR COMPLEX PROTEIN MIOS"/>
    <property type="match status" value="1"/>
</dbReference>
<evidence type="ECO:0000313" key="9">
    <source>
        <dbReference type="Proteomes" id="UP001431209"/>
    </source>
</evidence>
<evidence type="ECO:0000313" key="8">
    <source>
        <dbReference type="EMBL" id="KAL0489553.1"/>
    </source>
</evidence>
<dbReference type="InterPro" id="IPR031488">
    <property type="entry name" value="Zn_ribbon_mio"/>
</dbReference>
<proteinExistence type="inferred from homology"/>
<dbReference type="AlphaFoldDB" id="A0AAW2ZJJ3"/>
<dbReference type="Pfam" id="PF21719">
    <property type="entry name" value="MIOS_a-sol"/>
    <property type="match status" value="1"/>
</dbReference>
<dbReference type="InterPro" id="IPR036322">
    <property type="entry name" value="WD40_repeat_dom_sf"/>
</dbReference>
<dbReference type="InterPro" id="IPR015943">
    <property type="entry name" value="WD40/YVTN_repeat-like_dom_sf"/>
</dbReference>
<name>A0AAW2ZJJ3_9EUKA</name>
<organism evidence="8 9">
    <name type="scientific">Acrasis kona</name>
    <dbReference type="NCBI Taxonomy" id="1008807"/>
    <lineage>
        <taxon>Eukaryota</taxon>
        <taxon>Discoba</taxon>
        <taxon>Heterolobosea</taxon>
        <taxon>Tetramitia</taxon>
        <taxon>Eutetramitia</taxon>
        <taxon>Acrasidae</taxon>
        <taxon>Acrasis</taxon>
    </lineage>
</organism>
<accession>A0AAW2ZJJ3</accession>
<comment type="similarity">
    <text evidence="1">Belongs to the WD repeat mio family.</text>
</comment>